<proteinExistence type="predicted"/>
<dbReference type="AlphaFoldDB" id="A0A4P9WK81"/>
<feature type="compositionally biased region" description="Low complexity" evidence="1">
    <location>
        <begin position="316"/>
        <end position="331"/>
    </location>
</feature>
<evidence type="ECO:0000313" key="3">
    <source>
        <dbReference type="Proteomes" id="UP000269721"/>
    </source>
</evidence>
<dbReference type="EMBL" id="KZ995012">
    <property type="protein sequence ID" value="RKO91560.1"/>
    <property type="molecule type" value="Genomic_DNA"/>
</dbReference>
<evidence type="ECO:0000256" key="1">
    <source>
        <dbReference type="SAM" id="MobiDB-lite"/>
    </source>
</evidence>
<dbReference type="Proteomes" id="UP000269721">
    <property type="component" value="Unassembled WGS sequence"/>
</dbReference>
<protein>
    <recommendedName>
        <fullName evidence="4">PH domain-containing protein</fullName>
    </recommendedName>
</protein>
<reference evidence="3" key="1">
    <citation type="journal article" date="2018" name="Nat. Microbiol.">
        <title>Leveraging single-cell genomics to expand the fungal tree of life.</title>
        <authorList>
            <person name="Ahrendt S.R."/>
            <person name="Quandt C.A."/>
            <person name="Ciobanu D."/>
            <person name="Clum A."/>
            <person name="Salamov A."/>
            <person name="Andreopoulos B."/>
            <person name="Cheng J.F."/>
            <person name="Woyke T."/>
            <person name="Pelin A."/>
            <person name="Henrissat B."/>
            <person name="Reynolds N.K."/>
            <person name="Benny G.L."/>
            <person name="Smith M.E."/>
            <person name="James T.Y."/>
            <person name="Grigoriev I.V."/>
        </authorList>
    </citation>
    <scope>NUCLEOTIDE SEQUENCE [LARGE SCALE GENOMIC DNA]</scope>
</reference>
<feature type="compositionally biased region" description="Polar residues" evidence="1">
    <location>
        <begin position="419"/>
        <end position="438"/>
    </location>
</feature>
<name>A0A4P9WK81_9FUNG</name>
<gene>
    <name evidence="2" type="ORF">BDK51DRAFT_36729</name>
</gene>
<feature type="region of interest" description="Disordered" evidence="1">
    <location>
        <begin position="359"/>
        <end position="438"/>
    </location>
</feature>
<feature type="region of interest" description="Disordered" evidence="1">
    <location>
        <begin position="84"/>
        <end position="108"/>
    </location>
</feature>
<evidence type="ECO:0008006" key="4">
    <source>
        <dbReference type="Google" id="ProtNLM"/>
    </source>
</evidence>
<dbReference type="OrthoDB" id="2125767at2759"/>
<accession>A0A4P9WK81</accession>
<evidence type="ECO:0000313" key="2">
    <source>
        <dbReference type="EMBL" id="RKO91560.1"/>
    </source>
</evidence>
<organism evidence="2 3">
    <name type="scientific">Blyttiomyces helicus</name>
    <dbReference type="NCBI Taxonomy" id="388810"/>
    <lineage>
        <taxon>Eukaryota</taxon>
        <taxon>Fungi</taxon>
        <taxon>Fungi incertae sedis</taxon>
        <taxon>Chytridiomycota</taxon>
        <taxon>Chytridiomycota incertae sedis</taxon>
        <taxon>Chytridiomycetes</taxon>
        <taxon>Chytridiomycetes incertae sedis</taxon>
        <taxon>Blyttiomyces</taxon>
    </lineage>
</organism>
<sequence>MFTSTTARASFDGLDSLIDPSRPLSKQRRASCLSVASTRSRKQSLASWWGSVKAKLTMACELDDPDVQTSDGVPVYDLLRHYAPADGRTGDRSNPGGEQANIRQRKKQGLAWSNLPNAAERWNKSNHAGAPRKLSNRVPKFFPIGRLSPRPAPTMTACVLKQGPLSLRGSLGKSKRHVVLCAPVSVEDLHKVFQSMFKVDPSSAIDPKSVPFLGNIAYAAVRGTPLLVILPSEHKPDNPTFIHFTDVLALSDETQLSSACNFCVHLDVKPFDLRFSTGSSTEYQEWIRALREALEIAAASPHRKASSWSRGLLGGTAAPAAGGPRSPGSTARANSAPLSADAVGGLAFDWERPVVQRASAPLPARAAPNDRDDDDDTPLSSLRSPVDPPPASPQRRVTVPKQASFDPEFAVPVDPKFTRTYTLGSSGKSTIQRQHTAS</sequence>
<feature type="region of interest" description="Disordered" evidence="1">
    <location>
        <begin position="316"/>
        <end position="336"/>
    </location>
</feature>
<keyword evidence="3" id="KW-1185">Reference proteome</keyword>